<dbReference type="AlphaFoldDB" id="A0A9Q0R5V6"/>
<evidence type="ECO:0000256" key="1">
    <source>
        <dbReference type="ARBA" id="ARBA00022737"/>
    </source>
</evidence>
<keyword evidence="2 3" id="KW-0802">TPR repeat</keyword>
<dbReference type="EMBL" id="JAPDFW010000114">
    <property type="protein sequence ID" value="KAJ5068457.1"/>
    <property type="molecule type" value="Genomic_DNA"/>
</dbReference>
<dbReference type="Pfam" id="PF13181">
    <property type="entry name" value="TPR_8"/>
    <property type="match status" value="2"/>
</dbReference>
<dbReference type="SUPFAM" id="SSF48452">
    <property type="entry name" value="TPR-like"/>
    <property type="match status" value="2"/>
</dbReference>
<organism evidence="6 7">
    <name type="scientific">Anaeramoeba ignava</name>
    <name type="common">Anaerobic marine amoeba</name>
    <dbReference type="NCBI Taxonomy" id="1746090"/>
    <lineage>
        <taxon>Eukaryota</taxon>
        <taxon>Metamonada</taxon>
        <taxon>Anaeramoebidae</taxon>
        <taxon>Anaeramoeba</taxon>
    </lineage>
</organism>
<evidence type="ECO:0000256" key="3">
    <source>
        <dbReference type="PROSITE-ProRule" id="PRU00339"/>
    </source>
</evidence>
<dbReference type="GO" id="GO:0006950">
    <property type="term" value="P:response to stress"/>
    <property type="evidence" value="ECO:0007669"/>
    <property type="project" value="UniProtKB-ARBA"/>
</dbReference>
<dbReference type="Gene3D" id="3.40.30.10">
    <property type="entry name" value="Glutaredoxin"/>
    <property type="match status" value="1"/>
</dbReference>
<name>A0A9Q0R5V6_ANAIG</name>
<dbReference type="InterPro" id="IPR036249">
    <property type="entry name" value="Thioredoxin-like_sf"/>
</dbReference>
<feature type="repeat" description="TPR" evidence="3">
    <location>
        <begin position="236"/>
        <end position="269"/>
    </location>
</feature>
<dbReference type="Proteomes" id="UP001149090">
    <property type="component" value="Unassembled WGS sequence"/>
</dbReference>
<dbReference type="InterPro" id="IPR019734">
    <property type="entry name" value="TPR_rpt"/>
</dbReference>
<reference evidence="6" key="1">
    <citation type="submission" date="2022-10" db="EMBL/GenBank/DDBJ databases">
        <title>Novel sulphate-reducing endosymbionts in the free-living metamonad Anaeramoeba.</title>
        <authorList>
            <person name="Jerlstrom-Hultqvist J."/>
            <person name="Cepicka I."/>
            <person name="Gallot-Lavallee L."/>
            <person name="Salas-Leiva D."/>
            <person name="Curtis B.A."/>
            <person name="Zahonova K."/>
            <person name="Pipaliya S."/>
            <person name="Dacks J."/>
            <person name="Roger A.J."/>
        </authorList>
    </citation>
    <scope>NUCLEOTIDE SEQUENCE</scope>
    <source>
        <strain evidence="6">BMAN</strain>
    </source>
</reference>
<accession>A0A9Q0R5V6</accession>
<sequence>MSIENITSSTQFDNILNTPDQLIVIKWTADWCGPCKMIEPYYQKLSQQYPNVIFLHVDVDEQNFLAATYKIQAMPTFSFYLNKKLLFQFPGADINKLTQAVQKYAVDPIPNPMQCKTKGNEFFQKGDYQQAIKLFTRGIELDPNNHILYSNRSATFLKLNKLIESEQDAKKVISIKKEWDKGYHRLGTSLYLQGLYKEAEETFTKGLKESPNSKMLQENLKELEEFQKKHFDKEKSEEAKKKGNEFFNDGNFEKALEFYTEAIKMDPENPILFSNRAAAYTKLSLFDYGLRDCNKSIQIDPKFVKSYTRKGTILNLKGEKEEAKGMFEFVLKLDPENGFAKNQLEKLN</sequence>
<dbReference type="PROSITE" id="PS50293">
    <property type="entry name" value="TPR_REGION"/>
    <property type="match status" value="1"/>
</dbReference>
<dbReference type="SMART" id="SM00028">
    <property type="entry name" value="TPR"/>
    <property type="match status" value="6"/>
</dbReference>
<keyword evidence="1" id="KW-0677">Repeat</keyword>
<dbReference type="GO" id="GO:0051879">
    <property type="term" value="F:Hsp90 protein binding"/>
    <property type="evidence" value="ECO:0007669"/>
    <property type="project" value="TreeGrafter"/>
</dbReference>
<dbReference type="PROSITE" id="PS50005">
    <property type="entry name" value="TPR"/>
    <property type="match status" value="4"/>
</dbReference>
<dbReference type="OMA" id="KYINIWY"/>
<feature type="repeat" description="TPR" evidence="3">
    <location>
        <begin position="112"/>
        <end position="145"/>
    </location>
</feature>
<dbReference type="PANTHER" id="PTHR22904">
    <property type="entry name" value="TPR REPEAT CONTAINING PROTEIN"/>
    <property type="match status" value="1"/>
</dbReference>
<dbReference type="EMBL" id="JAPDFW010000125">
    <property type="protein sequence ID" value="KAJ5067860.1"/>
    <property type="molecule type" value="Genomic_DNA"/>
</dbReference>
<dbReference type="SUPFAM" id="SSF52833">
    <property type="entry name" value="Thioredoxin-like"/>
    <property type="match status" value="1"/>
</dbReference>
<keyword evidence="7" id="KW-1185">Reference proteome</keyword>
<evidence type="ECO:0000313" key="7">
    <source>
        <dbReference type="Proteomes" id="UP001149090"/>
    </source>
</evidence>
<evidence type="ECO:0000313" key="5">
    <source>
        <dbReference type="EMBL" id="KAJ5067860.1"/>
    </source>
</evidence>
<evidence type="ECO:0000313" key="6">
    <source>
        <dbReference type="EMBL" id="KAJ5068457.1"/>
    </source>
</evidence>
<comment type="caution">
    <text evidence="6">The sequence shown here is derived from an EMBL/GenBank/DDBJ whole genome shotgun (WGS) entry which is preliminary data.</text>
</comment>
<feature type="repeat" description="TPR" evidence="3">
    <location>
        <begin position="180"/>
        <end position="213"/>
    </location>
</feature>
<dbReference type="Pfam" id="PF13414">
    <property type="entry name" value="TPR_11"/>
    <property type="match status" value="2"/>
</dbReference>
<dbReference type="CDD" id="cd02947">
    <property type="entry name" value="TRX_family"/>
    <property type="match status" value="1"/>
</dbReference>
<dbReference type="Gene3D" id="1.25.40.10">
    <property type="entry name" value="Tetratricopeptide repeat domain"/>
    <property type="match status" value="2"/>
</dbReference>
<dbReference type="Pfam" id="PF00085">
    <property type="entry name" value="Thioredoxin"/>
    <property type="match status" value="1"/>
</dbReference>
<dbReference type="InterPro" id="IPR011990">
    <property type="entry name" value="TPR-like_helical_dom_sf"/>
</dbReference>
<dbReference type="InterPro" id="IPR013766">
    <property type="entry name" value="Thioredoxin_domain"/>
</dbReference>
<dbReference type="PANTHER" id="PTHR22904:SF523">
    <property type="entry name" value="STRESS-INDUCED-PHOSPHOPROTEIN 1"/>
    <property type="match status" value="1"/>
</dbReference>
<dbReference type="PROSITE" id="PS51352">
    <property type="entry name" value="THIOREDOXIN_2"/>
    <property type="match status" value="1"/>
</dbReference>
<feature type="domain" description="Thioredoxin" evidence="4">
    <location>
        <begin position="1"/>
        <end position="106"/>
    </location>
</feature>
<evidence type="ECO:0000259" key="4">
    <source>
        <dbReference type="PROSITE" id="PS51352"/>
    </source>
</evidence>
<feature type="repeat" description="TPR" evidence="3">
    <location>
        <begin position="304"/>
        <end position="337"/>
    </location>
</feature>
<protein>
    <submittedName>
        <fullName evidence="6">Tpr repeat containing protein</fullName>
    </submittedName>
</protein>
<dbReference type="OrthoDB" id="2423701at2759"/>
<gene>
    <name evidence="6" type="ORF">M0811_02390</name>
    <name evidence="5" type="ORF">M0811_03050</name>
</gene>
<proteinExistence type="predicted"/>
<evidence type="ECO:0000256" key="2">
    <source>
        <dbReference type="ARBA" id="ARBA00022803"/>
    </source>
</evidence>